<evidence type="ECO:0000313" key="7">
    <source>
        <dbReference type="EMBL" id="KAK7505451.1"/>
    </source>
</evidence>
<evidence type="ECO:0000256" key="2">
    <source>
        <dbReference type="ARBA" id="ARBA00022737"/>
    </source>
</evidence>
<dbReference type="InterPro" id="IPR044846">
    <property type="entry name" value="GH10"/>
</dbReference>
<feature type="domain" description="GH10" evidence="6">
    <location>
        <begin position="451"/>
        <end position="608"/>
    </location>
</feature>
<dbReference type="PROSITE" id="PS51760">
    <property type="entry name" value="GH10_2"/>
    <property type="match status" value="1"/>
</dbReference>
<comment type="similarity">
    <text evidence="1">Belongs to the glycosyl hydrolase 10 (cellulase F) family.</text>
</comment>
<dbReference type="Proteomes" id="UP001519460">
    <property type="component" value="Unassembled WGS sequence"/>
</dbReference>
<dbReference type="InterPro" id="IPR008979">
    <property type="entry name" value="Galactose-bd-like_sf"/>
</dbReference>
<keyword evidence="5" id="KW-0624">Polysaccharide degradation</keyword>
<dbReference type="Pfam" id="PF00331">
    <property type="entry name" value="Glyco_hydro_10"/>
    <property type="match status" value="1"/>
</dbReference>
<keyword evidence="4" id="KW-0119">Carbohydrate metabolism</keyword>
<feature type="non-terminal residue" evidence="7">
    <location>
        <position position="608"/>
    </location>
</feature>
<dbReference type="Gene3D" id="3.20.20.80">
    <property type="entry name" value="Glycosidases"/>
    <property type="match status" value="1"/>
</dbReference>
<name>A0ABD0M164_9CAEN</name>
<dbReference type="InterPro" id="IPR001000">
    <property type="entry name" value="GH10_dom"/>
</dbReference>
<evidence type="ECO:0000256" key="3">
    <source>
        <dbReference type="ARBA" id="ARBA00022801"/>
    </source>
</evidence>
<keyword evidence="8" id="KW-1185">Reference proteome</keyword>
<keyword evidence="3" id="KW-0378">Hydrolase</keyword>
<evidence type="ECO:0000256" key="5">
    <source>
        <dbReference type="ARBA" id="ARBA00023326"/>
    </source>
</evidence>
<sequence>KHNHDGPTQYVQLASARAYVASAYVKLLNDAPDHSPQELHVQIEYIYSDDSHHYQSAADHTATASDGWVYLHSQFDTPKNALKSARVYLQGPVPSVSFVADDVTIREAPNQNAAGEVLMNGGFESRMSHWQCWDCTCTPATDDPHTGSTAIKVTNRKHSHDGITQYVDLSPGQRYVASAYVKLLNDAADHTTQRIQIEMEYVYEDGTHHYQSAADLRATASDGWVNVTGTLHVPNVGPDPSVSYAIDDASLALIPEREPLQNGGFESGMSHWLCWDCECIPTTDDSHSGQHALRIIHRQHGFDGPSQYIDFLPGQSYVTSAYFKLLNPPPDNSTQRVHVMIDYKYTDGSHHYVAAAEHPIRMSDGWVHVTGTLAVPNAQIENARVYLQGPVPSVNMLVDDVSVTLVPATETWQRQTDNVINQKRKSDIHFKVTLPAGMSKGDVQIHVLQTKNSFPFGTAVNAGKYNSNAASGRYRDFIHKHFSWAVPESSLKWVPTEPQKGHTNYQPPLDMIHGLRAHGIKVRGHNLVWPSEGNIPAWARALSGDELREAVKHHIEETMNVTRGLSIGTSLKYLAQTRKFLAANVGLYGIGAQCHFNDNHEPSPYSMK</sequence>
<evidence type="ECO:0000256" key="1">
    <source>
        <dbReference type="ARBA" id="ARBA00007495"/>
    </source>
</evidence>
<dbReference type="GO" id="GO:0045493">
    <property type="term" value="P:xylan catabolic process"/>
    <property type="evidence" value="ECO:0007669"/>
    <property type="project" value="UniProtKB-KW"/>
</dbReference>
<evidence type="ECO:0000256" key="4">
    <source>
        <dbReference type="ARBA" id="ARBA00023277"/>
    </source>
</evidence>
<reference evidence="7 8" key="1">
    <citation type="journal article" date="2023" name="Sci. Data">
        <title>Genome assembly of the Korean intertidal mud-creeper Batillaria attramentaria.</title>
        <authorList>
            <person name="Patra A.K."/>
            <person name="Ho P.T."/>
            <person name="Jun S."/>
            <person name="Lee S.J."/>
            <person name="Kim Y."/>
            <person name="Won Y.J."/>
        </authorList>
    </citation>
    <scope>NUCLEOTIDE SEQUENCE [LARGE SCALE GENOMIC DNA]</scope>
    <source>
        <strain evidence="7">Wonlab-2016</strain>
    </source>
</reference>
<organism evidence="7 8">
    <name type="scientific">Batillaria attramentaria</name>
    <dbReference type="NCBI Taxonomy" id="370345"/>
    <lineage>
        <taxon>Eukaryota</taxon>
        <taxon>Metazoa</taxon>
        <taxon>Spiralia</taxon>
        <taxon>Lophotrochozoa</taxon>
        <taxon>Mollusca</taxon>
        <taxon>Gastropoda</taxon>
        <taxon>Caenogastropoda</taxon>
        <taxon>Sorbeoconcha</taxon>
        <taxon>Cerithioidea</taxon>
        <taxon>Batillariidae</taxon>
        <taxon>Batillaria</taxon>
    </lineage>
</organism>
<protein>
    <recommendedName>
        <fullName evidence="6">GH10 domain-containing protein</fullName>
    </recommendedName>
</protein>
<dbReference type="PANTHER" id="PTHR31490">
    <property type="entry name" value="GLYCOSYL HYDROLASE"/>
    <property type="match status" value="1"/>
</dbReference>
<dbReference type="GO" id="GO:0031176">
    <property type="term" value="F:endo-1,4-beta-xylanase activity"/>
    <property type="evidence" value="ECO:0007669"/>
    <property type="project" value="UniProtKB-EC"/>
</dbReference>
<comment type="caution">
    <text evidence="7">The sequence shown here is derived from an EMBL/GenBank/DDBJ whole genome shotgun (WGS) entry which is preliminary data.</text>
</comment>
<dbReference type="AlphaFoldDB" id="A0ABD0M164"/>
<dbReference type="SUPFAM" id="SSF49785">
    <property type="entry name" value="Galactose-binding domain-like"/>
    <property type="match status" value="3"/>
</dbReference>
<dbReference type="Gene3D" id="2.60.120.260">
    <property type="entry name" value="Galactose-binding domain-like"/>
    <property type="match status" value="3"/>
</dbReference>
<dbReference type="Pfam" id="PF02018">
    <property type="entry name" value="CBM_4_9"/>
    <property type="match status" value="3"/>
</dbReference>
<dbReference type="EMBL" id="JACVVK020000010">
    <property type="protein sequence ID" value="KAK7505451.1"/>
    <property type="molecule type" value="Genomic_DNA"/>
</dbReference>
<dbReference type="PANTHER" id="PTHR31490:SF1">
    <property type="entry name" value="ENDO-1,4-BETA-XYLANASE 1"/>
    <property type="match status" value="1"/>
</dbReference>
<dbReference type="InterPro" id="IPR003305">
    <property type="entry name" value="CenC_carb-bd"/>
</dbReference>
<accession>A0ABD0M164</accession>
<proteinExistence type="inferred from homology"/>
<gene>
    <name evidence="7" type="ORF">BaRGS_00003196</name>
</gene>
<evidence type="ECO:0000313" key="8">
    <source>
        <dbReference type="Proteomes" id="UP001519460"/>
    </source>
</evidence>
<evidence type="ECO:0000259" key="6">
    <source>
        <dbReference type="PROSITE" id="PS51760"/>
    </source>
</evidence>
<dbReference type="SUPFAM" id="SSF51445">
    <property type="entry name" value="(Trans)glycosidases"/>
    <property type="match status" value="1"/>
</dbReference>
<keyword evidence="2" id="KW-0677">Repeat</keyword>
<dbReference type="InterPro" id="IPR017853">
    <property type="entry name" value="GH"/>
</dbReference>
<feature type="non-terminal residue" evidence="7">
    <location>
        <position position="1"/>
    </location>
</feature>